<gene>
    <name evidence="2" type="ORF">g.24115</name>
</gene>
<accession>A0A146MEG5</accession>
<dbReference type="EMBL" id="GDHC01000486">
    <property type="protein sequence ID" value="JAQ18143.1"/>
    <property type="molecule type" value="Transcribed_RNA"/>
</dbReference>
<dbReference type="AlphaFoldDB" id="A0A146MEG5"/>
<sequence length="100" mass="11040">VPKNHTTRHQHNLHGAIAPRSVDNATTGDQHHSKRENVSRSEAPNEGLCGGGISQVSEVRAIIAPVCGIHRSTIVVQRFEARTTFLHVVEPDRTLLRRIP</sequence>
<organism evidence="2">
    <name type="scientific">Lygus hesperus</name>
    <name type="common">Western plant bug</name>
    <dbReference type="NCBI Taxonomy" id="30085"/>
    <lineage>
        <taxon>Eukaryota</taxon>
        <taxon>Metazoa</taxon>
        <taxon>Ecdysozoa</taxon>
        <taxon>Arthropoda</taxon>
        <taxon>Hexapoda</taxon>
        <taxon>Insecta</taxon>
        <taxon>Pterygota</taxon>
        <taxon>Neoptera</taxon>
        <taxon>Paraneoptera</taxon>
        <taxon>Hemiptera</taxon>
        <taxon>Heteroptera</taxon>
        <taxon>Panheteroptera</taxon>
        <taxon>Cimicomorpha</taxon>
        <taxon>Miridae</taxon>
        <taxon>Mirini</taxon>
        <taxon>Lygus</taxon>
    </lineage>
</organism>
<proteinExistence type="predicted"/>
<feature type="compositionally biased region" description="Basic and acidic residues" evidence="1">
    <location>
        <begin position="29"/>
        <end position="39"/>
    </location>
</feature>
<protein>
    <submittedName>
        <fullName evidence="2">Uncharacterized protein</fullName>
    </submittedName>
</protein>
<evidence type="ECO:0000313" key="2">
    <source>
        <dbReference type="EMBL" id="JAQ18143.1"/>
    </source>
</evidence>
<feature type="region of interest" description="Disordered" evidence="1">
    <location>
        <begin position="1"/>
        <end position="50"/>
    </location>
</feature>
<name>A0A146MEG5_LYGHE</name>
<feature type="compositionally biased region" description="Basic residues" evidence="1">
    <location>
        <begin position="1"/>
        <end position="12"/>
    </location>
</feature>
<evidence type="ECO:0000256" key="1">
    <source>
        <dbReference type="SAM" id="MobiDB-lite"/>
    </source>
</evidence>
<feature type="non-terminal residue" evidence="2">
    <location>
        <position position="1"/>
    </location>
</feature>
<reference evidence="2" key="1">
    <citation type="journal article" date="2016" name="Gigascience">
        <title>De novo construction of an expanded transcriptome assembly for the western tarnished plant bug, Lygus hesperus.</title>
        <authorList>
            <person name="Tassone E.E."/>
            <person name="Geib S.M."/>
            <person name="Hall B."/>
            <person name="Fabrick J.A."/>
            <person name="Brent C.S."/>
            <person name="Hull J.J."/>
        </authorList>
    </citation>
    <scope>NUCLEOTIDE SEQUENCE</scope>
</reference>